<protein>
    <recommendedName>
        <fullName evidence="3">CRISPR type III-associated protein domain-containing protein</fullName>
    </recommendedName>
</protein>
<organism evidence="4">
    <name type="scientific">termite gut metagenome</name>
    <dbReference type="NCBI Taxonomy" id="433724"/>
    <lineage>
        <taxon>unclassified sequences</taxon>
        <taxon>metagenomes</taxon>
        <taxon>organismal metagenomes</taxon>
    </lineage>
</organism>
<dbReference type="GO" id="GO:0051607">
    <property type="term" value="P:defense response to virus"/>
    <property type="evidence" value="ECO:0007669"/>
    <property type="project" value="UniProtKB-KW"/>
</dbReference>
<sequence>MNLHKFYYKDYFMDIDFGYLLEKESKASKEMIQKMQKRIEEKNANIQKASLHTTIEKPALSNKDFQLKVSYPGLVTGIGISHETGIEGEFKLGVHFDYTYGMPVVYGSSVKGVLRNAFSDSEYILSLLAKIIEKDNVKALMKDIF</sequence>
<dbReference type="InterPro" id="IPR005537">
    <property type="entry name" value="RAMP_III_fam"/>
</dbReference>
<reference evidence="4" key="1">
    <citation type="submission" date="2019-03" db="EMBL/GenBank/DDBJ databases">
        <title>Single cell metagenomics reveals metabolic interactions within the superorganism composed of flagellate Streblomastix strix and complex community of Bacteroidetes bacteria on its surface.</title>
        <authorList>
            <person name="Treitli S.C."/>
            <person name="Kolisko M."/>
            <person name="Husnik F."/>
            <person name="Keeling P."/>
            <person name="Hampl V."/>
        </authorList>
    </citation>
    <scope>NUCLEOTIDE SEQUENCE</scope>
    <source>
        <strain evidence="4">STM</strain>
    </source>
</reference>
<name>A0A5J4QA98_9ZZZZ</name>
<gene>
    <name evidence="4" type="ORF">EZS27_031114</name>
</gene>
<proteinExistence type="predicted"/>
<keyword evidence="2" id="KW-0175">Coiled coil</keyword>
<evidence type="ECO:0000259" key="3">
    <source>
        <dbReference type="Pfam" id="PF03787"/>
    </source>
</evidence>
<evidence type="ECO:0000313" key="4">
    <source>
        <dbReference type="EMBL" id="KAA6318936.1"/>
    </source>
</evidence>
<feature type="domain" description="CRISPR type III-associated protein" evidence="3">
    <location>
        <begin position="71"/>
        <end position="119"/>
    </location>
</feature>
<dbReference type="EMBL" id="SNRY01004040">
    <property type="protein sequence ID" value="KAA6318936.1"/>
    <property type="molecule type" value="Genomic_DNA"/>
</dbReference>
<dbReference type="AlphaFoldDB" id="A0A5J4QA98"/>
<comment type="caution">
    <text evidence="4">The sequence shown here is derived from an EMBL/GenBank/DDBJ whole genome shotgun (WGS) entry which is preliminary data.</text>
</comment>
<evidence type="ECO:0000256" key="1">
    <source>
        <dbReference type="ARBA" id="ARBA00023118"/>
    </source>
</evidence>
<dbReference type="Pfam" id="PF03787">
    <property type="entry name" value="RAMPs"/>
    <property type="match status" value="1"/>
</dbReference>
<accession>A0A5J4QA98</accession>
<evidence type="ECO:0000256" key="2">
    <source>
        <dbReference type="SAM" id="Coils"/>
    </source>
</evidence>
<feature type="coiled-coil region" evidence="2">
    <location>
        <begin position="25"/>
        <end position="52"/>
    </location>
</feature>
<keyword evidence="1" id="KW-0051">Antiviral defense</keyword>